<keyword evidence="3 8" id="KW-0456">Lyase</keyword>
<sequence>MKKILTTPIKDEDLVDIKAGDIIYLNGTIVTCRDVCHRRLIELKRELPIDLHGKAIFHAGPIIRKNGEKWEMVSVGPTTSMRMEKFEKEFIEKTGVKLVVGKGGMGTNTEQGCMQYKALHAIFPAGCGVLASTQVEEIEEVHWMELGMPESLWVCRVKNFGPLIISIDTYGNNLIEKNKKSFAEKRDGIVEEICRHVHYIK</sequence>
<dbReference type="PANTHER" id="PTHR43351:SF3">
    <property type="entry name" value="L(+)-TARTRATE DEHYDRATASE SUBUNIT BETA"/>
    <property type="match status" value="1"/>
</dbReference>
<evidence type="ECO:0000256" key="3">
    <source>
        <dbReference type="ARBA" id="ARBA00023239"/>
    </source>
</evidence>
<name>A0ABU6JLV8_9GAMM</name>
<evidence type="ECO:0000256" key="4">
    <source>
        <dbReference type="ARBA" id="ARBA00039027"/>
    </source>
</evidence>
<evidence type="ECO:0000256" key="5">
    <source>
        <dbReference type="ARBA" id="ARBA00039250"/>
    </source>
</evidence>
<dbReference type="EMBL" id="JAYWTM010000001">
    <property type="protein sequence ID" value="MEC5341637.1"/>
    <property type="molecule type" value="Genomic_DNA"/>
</dbReference>
<dbReference type="NCBIfam" id="NF006082">
    <property type="entry name" value="PRK08228.1"/>
    <property type="match status" value="1"/>
</dbReference>
<dbReference type="EC" id="4.2.1.32" evidence="4"/>
<accession>A0ABU6JLV8</accession>
<dbReference type="NCBIfam" id="TIGR00723">
    <property type="entry name" value="ttdB_fumA_fumB"/>
    <property type="match status" value="1"/>
</dbReference>
<dbReference type="Pfam" id="PF05683">
    <property type="entry name" value="Fumerase_C"/>
    <property type="match status" value="1"/>
</dbReference>
<evidence type="ECO:0000313" key="8">
    <source>
        <dbReference type="EMBL" id="MEC5341637.1"/>
    </source>
</evidence>
<gene>
    <name evidence="8" type="primary">ttdB</name>
    <name evidence="8" type="ORF">VSX58_03290</name>
</gene>
<reference evidence="8 9" key="1">
    <citation type="journal article" date="2017" name="Int. J. Syst. Evol. Microbiol.">
        <title>Brenneria populi subsp. brevivirga subsp. nov. isolated from symptomatic bark of Populus x euramericana canker, and description of Brenneria populi subsp. populi subsp. nov.</title>
        <authorList>
            <person name="Zheng M.H."/>
            <person name="Piao C.G."/>
            <person name="Xue H."/>
            <person name="Guo M.W."/>
            <person name="Li Y."/>
        </authorList>
    </citation>
    <scope>NUCLEOTIDE SEQUENCE [LARGE SCALE GENOMIC DNA]</scope>
    <source>
        <strain evidence="8 9">D9-5</strain>
    </source>
</reference>
<dbReference type="GO" id="GO:0008730">
    <property type="term" value="F:L(+)-tartrate dehydratase activity"/>
    <property type="evidence" value="ECO:0007669"/>
    <property type="project" value="UniProtKB-EC"/>
</dbReference>
<keyword evidence="9" id="KW-1185">Reference proteome</keyword>
<comment type="catalytic activity">
    <reaction evidence="6">
        <text>(2R,3R)-tartrate = oxaloacetate + H2O</text>
        <dbReference type="Rhea" id="RHEA:15413"/>
        <dbReference type="ChEBI" id="CHEBI:15377"/>
        <dbReference type="ChEBI" id="CHEBI:16452"/>
        <dbReference type="ChEBI" id="CHEBI:30924"/>
        <dbReference type="EC" id="4.2.1.32"/>
    </reaction>
</comment>
<comment type="caution">
    <text evidence="8">The sequence shown here is derived from an EMBL/GenBank/DDBJ whole genome shotgun (WGS) entry which is preliminary data.</text>
</comment>
<dbReference type="InterPro" id="IPR036660">
    <property type="entry name" value="Fe-S_hydroAse_TtdB_cat_sf"/>
</dbReference>
<dbReference type="RefSeq" id="WP_327616805.1">
    <property type="nucleotide sequence ID" value="NZ_JAYWTM010000001.1"/>
</dbReference>
<dbReference type="PANTHER" id="PTHR43351">
    <property type="entry name" value="L(+)-TARTRATE DEHYDRATASE SUBUNIT BETA"/>
    <property type="match status" value="1"/>
</dbReference>
<comment type="subunit">
    <text evidence="2">Heterotetramer of two alpha and two beta subunits.</text>
</comment>
<feature type="domain" description="Fe-S hydro-lyase tartrate dehydratase beta-type catalytic" evidence="7">
    <location>
        <begin position="6"/>
        <end position="176"/>
    </location>
</feature>
<evidence type="ECO:0000256" key="1">
    <source>
        <dbReference type="ARBA" id="ARBA00008876"/>
    </source>
</evidence>
<evidence type="ECO:0000256" key="6">
    <source>
        <dbReference type="ARBA" id="ARBA00049253"/>
    </source>
</evidence>
<organism evidence="8 9">
    <name type="scientific">Brenneria populi</name>
    <dbReference type="NCBI Taxonomy" id="1505588"/>
    <lineage>
        <taxon>Bacteria</taxon>
        <taxon>Pseudomonadati</taxon>
        <taxon>Pseudomonadota</taxon>
        <taxon>Gammaproteobacteria</taxon>
        <taxon>Enterobacterales</taxon>
        <taxon>Pectobacteriaceae</taxon>
        <taxon>Brenneria</taxon>
    </lineage>
</organism>
<dbReference type="SUPFAM" id="SSF117457">
    <property type="entry name" value="FumA C-terminal domain-like"/>
    <property type="match status" value="1"/>
</dbReference>
<proteinExistence type="inferred from homology"/>
<dbReference type="Proteomes" id="UP001309705">
    <property type="component" value="Unassembled WGS sequence"/>
</dbReference>
<evidence type="ECO:0000313" key="9">
    <source>
        <dbReference type="Proteomes" id="UP001309705"/>
    </source>
</evidence>
<protein>
    <recommendedName>
        <fullName evidence="5">L(+)-tartrate dehydratase subunit beta</fullName>
        <ecNumber evidence="4">4.2.1.32</ecNumber>
    </recommendedName>
</protein>
<evidence type="ECO:0000259" key="7">
    <source>
        <dbReference type="Pfam" id="PF05683"/>
    </source>
</evidence>
<comment type="similarity">
    <text evidence="1">Belongs to the class-I fumarase family.</text>
</comment>
<evidence type="ECO:0000256" key="2">
    <source>
        <dbReference type="ARBA" id="ARBA00011103"/>
    </source>
</evidence>
<dbReference type="Gene3D" id="3.20.130.10">
    <property type="entry name" value="Fe-S hydro-lyase, tartrate dehydratase beta-type, catalytic domain"/>
    <property type="match status" value="1"/>
</dbReference>
<dbReference type="InterPro" id="IPR004647">
    <property type="entry name" value="Fe-S_hydro-lyase_TtdB-typ_cat"/>
</dbReference>